<evidence type="ECO:0000313" key="3">
    <source>
        <dbReference type="EMBL" id="QNS05028.1"/>
    </source>
</evidence>
<keyword evidence="2" id="KW-0472">Membrane</keyword>
<sequence length="275" mass="29875">MRADTESAPRVPWGDPLEDVLAPSAEPGAPPALPAAEKKPRRRARRTVALIAGAAVLGAVAGVCAGYAVQAERDPDPLPPLAQPRITQAEGGKPPEPLSASADHRVRTDGDLRRLLVPRPGGTRKSDGQQGWVDQHDFAEYFFKKPGPMFGELSDEGFRRAAVTVWEKGNASTSVQLVQFRDAEERGSLSFLDGQLAYMPGDKWAGNAGEPIPHSFNGRAFVSDHAKSEPGYVPMYSARALAVRGDIAMDIQIYDTRPIRMKTVMDLAERQLERL</sequence>
<evidence type="ECO:0000256" key="2">
    <source>
        <dbReference type="SAM" id="Phobius"/>
    </source>
</evidence>
<dbReference type="EMBL" id="CP061281">
    <property type="protein sequence ID" value="QNS05028.1"/>
    <property type="molecule type" value="Genomic_DNA"/>
</dbReference>
<dbReference type="AlphaFoldDB" id="A0A7H1B8H3"/>
<keyword evidence="2" id="KW-1133">Transmembrane helix</keyword>
<keyword evidence="4" id="KW-1185">Reference proteome</keyword>
<feature type="region of interest" description="Disordered" evidence="1">
    <location>
        <begin position="1"/>
        <end position="44"/>
    </location>
</feature>
<accession>A0A7H1B8H3</accession>
<feature type="transmembrane region" description="Helical" evidence="2">
    <location>
        <begin position="48"/>
        <end position="69"/>
    </location>
</feature>
<proteinExistence type="predicted"/>
<dbReference type="Proteomes" id="UP000516428">
    <property type="component" value="Chromosome"/>
</dbReference>
<name>A0A7H1B8H3_9ACTN</name>
<reference evidence="3 4" key="1">
    <citation type="submission" date="2020-09" db="EMBL/GenBank/DDBJ databases">
        <title>A novel species.</title>
        <authorList>
            <person name="Gao J."/>
        </authorList>
    </citation>
    <scope>NUCLEOTIDE SEQUENCE [LARGE SCALE GENOMIC DNA]</scope>
    <source>
        <strain evidence="3 4">CRXT-Y-14</strain>
    </source>
</reference>
<keyword evidence="2" id="KW-0812">Transmembrane</keyword>
<feature type="region of interest" description="Disordered" evidence="1">
    <location>
        <begin position="72"/>
        <end position="109"/>
    </location>
</feature>
<protein>
    <submittedName>
        <fullName evidence="3">Uncharacterized protein</fullName>
    </submittedName>
</protein>
<evidence type="ECO:0000256" key="1">
    <source>
        <dbReference type="SAM" id="MobiDB-lite"/>
    </source>
</evidence>
<gene>
    <name evidence="3" type="ORF">IAG42_16365</name>
</gene>
<organism evidence="3 4">
    <name type="scientific">Streptomyces xanthii</name>
    <dbReference type="NCBI Taxonomy" id="2768069"/>
    <lineage>
        <taxon>Bacteria</taxon>
        <taxon>Bacillati</taxon>
        <taxon>Actinomycetota</taxon>
        <taxon>Actinomycetes</taxon>
        <taxon>Kitasatosporales</taxon>
        <taxon>Streptomycetaceae</taxon>
        <taxon>Streptomyces</taxon>
    </lineage>
</organism>
<dbReference type="KEGG" id="sxn:IAG42_16365"/>
<evidence type="ECO:0000313" key="4">
    <source>
        <dbReference type="Proteomes" id="UP000516428"/>
    </source>
</evidence>